<dbReference type="PATRIC" id="fig|111780.3.peg.212"/>
<dbReference type="Pfam" id="PF22621">
    <property type="entry name" value="CurL-like_PKS_C"/>
    <property type="match status" value="1"/>
</dbReference>
<dbReference type="InterPro" id="IPR042104">
    <property type="entry name" value="PKS_dehydratase_sf"/>
</dbReference>
<evidence type="ECO:0000256" key="5">
    <source>
        <dbReference type="ARBA" id="ARBA00022679"/>
    </source>
</evidence>
<evidence type="ECO:0000256" key="20">
    <source>
        <dbReference type="ARBA" id="ARBA00075053"/>
    </source>
</evidence>
<keyword evidence="9" id="KW-0560">Oxidoreductase</keyword>
<comment type="catalytic activity">
    <reaction evidence="16">
        <text>icosanoyl-[(phenol)carboxyphthiodiolenone synthase] + 2 (S)-methylmalonyl-CoA + 3 malonyl-CoA + 5 NADPH + 10 H(+) = C32-carboxyphthiodiolenone-[(phenol)carboxyphthiodiolenone synthase] + 5 CO2 + 5 NADP(+) + 5 CoA + 2 H2O</text>
        <dbReference type="Rhea" id="RHEA:57748"/>
        <dbReference type="Rhea" id="RHEA-COMP:14985"/>
        <dbReference type="Rhea" id="RHEA-COMP:14986"/>
        <dbReference type="ChEBI" id="CHEBI:15377"/>
        <dbReference type="ChEBI" id="CHEBI:15378"/>
        <dbReference type="ChEBI" id="CHEBI:16526"/>
        <dbReference type="ChEBI" id="CHEBI:57287"/>
        <dbReference type="ChEBI" id="CHEBI:57327"/>
        <dbReference type="ChEBI" id="CHEBI:57384"/>
        <dbReference type="ChEBI" id="CHEBI:57783"/>
        <dbReference type="ChEBI" id="CHEBI:58349"/>
        <dbReference type="ChEBI" id="CHEBI:87848"/>
        <dbReference type="ChEBI" id="CHEBI:142236"/>
        <dbReference type="EC" id="2.3.1.292"/>
    </reaction>
</comment>
<dbReference type="InterPro" id="IPR036736">
    <property type="entry name" value="ACP-like_sf"/>
</dbReference>
<dbReference type="SMART" id="SM00826">
    <property type="entry name" value="PKS_DH"/>
    <property type="match status" value="1"/>
</dbReference>
<comment type="cofactor">
    <cofactor evidence="1">
        <name>NADP(+)</name>
        <dbReference type="ChEBI" id="CHEBI:58349"/>
    </cofactor>
</comment>
<feature type="domain" description="PKS/mFAS DH" evidence="27">
    <location>
        <begin position="1615"/>
        <end position="1899"/>
    </location>
</feature>
<evidence type="ECO:0000259" key="27">
    <source>
        <dbReference type="PROSITE" id="PS52019"/>
    </source>
</evidence>
<dbReference type="PROSITE" id="PS52004">
    <property type="entry name" value="KS3_2"/>
    <property type="match status" value="1"/>
</dbReference>
<dbReference type="InterPro" id="IPR016035">
    <property type="entry name" value="Acyl_Trfase/lysoPLipase"/>
</dbReference>
<dbReference type="SUPFAM" id="SSF52151">
    <property type="entry name" value="FabD/lysophospholipase-like"/>
    <property type="match status" value="1"/>
</dbReference>
<evidence type="ECO:0000256" key="1">
    <source>
        <dbReference type="ARBA" id="ARBA00001937"/>
    </source>
</evidence>
<dbReference type="Pfam" id="PF21394">
    <property type="entry name" value="Beta-ketacyl_N"/>
    <property type="match status" value="1"/>
</dbReference>
<dbReference type="InterPro" id="IPR020845">
    <property type="entry name" value="AMP-binding_CS"/>
</dbReference>
<dbReference type="CDD" id="cd05195">
    <property type="entry name" value="enoyl_red"/>
    <property type="match status" value="1"/>
</dbReference>
<keyword evidence="12 28" id="KW-0012">Acyltransferase</keyword>
<dbReference type="InterPro" id="IPR049551">
    <property type="entry name" value="PKS_DH_C"/>
</dbReference>
<dbReference type="GO" id="GO:0016491">
    <property type="term" value="F:oxidoreductase activity"/>
    <property type="evidence" value="ECO:0007669"/>
    <property type="project" value="UniProtKB-KW"/>
</dbReference>
<dbReference type="InterPro" id="IPR001227">
    <property type="entry name" value="Ac_transferase_dom_sf"/>
</dbReference>
<sequence>MGVRKKIACADGASLPGSLMSVTLPNLLQQVAGRKMRRGGEGEEEKKNFFQQSPVKQKGIFYIQQDGVEDWQSYEELLTQAETILFNLRKLGLKPQAKVILQLHQGRDFLAVFWGCILGGFIPVPLAVAPSYTTDNGKANLLRYVWELVWGEETRRQGEGEKLSLQPCLVVTDRNLSGVIDAFAAETNLKNFQSVTVEDLLQGERDSNYYCSQPEDLALILFTSGSTGKPKGVMLSHGNLLSSMFGMATVNKLSQDDITLNWMPLEHVASLVMFHLTQVYLGCQQIHVANELVLKNPLQWLDIINKYRVTVTWSPNFGYGLINDCLTEIKQDKWDLSCLRWMGNGAEAVVGKTTRKFLKLLASYGLKSNVVSPGYGMSETCSGIVHSDSFSLESTTNEEEFIDLGFPIPGVSIRIVNQEHQILVEEEIGLLQVKGATVTVGYYGLPDLNQEIFTEDAWFNTGDLAFIHNGKLTITGRQKDVIVINSFNYYNHEIEAVVEELKEVEVSYTAACGVRSKEDNTEKLSIFFHPTSFEDSFLVNCIKKIRQVVVNKININPTYLIPVQKSLIPKTSIGKIQRQQLVQDFQTGKFDDIIKKIKTLIEEQNKSDRVLPRNELEQQLVAIWQEVLILKTVGIKDNFFELGGNSILLMQVLNKIQNYPQQSLSAVTLFQYPTIEKLAEYLSQTKTEVKIKSRRKQTSTDIAVIGMSCRFPGAKNIAEFWQNLCDGVESITFFSNEEIAASGINPNLINHPNYVKASPIIEDIEYFDAEFFGYSPKEAQLIDPQQRLLLECAWSSLEDAGCDPLTYPGVISLYAGAATNTYLLNNIYPNRNQLDDNEDLDVFTLTSMGGFQATVANDKDYLTTRVSYKLNLTGASVNVQTACSTSLVAIHLACQSLINGECDMALAGGVSLHVPQKVGYLYQEGMILSPDGHCRAFDAQASGTIFGSGVGVVVLKPLSNAITDRDRIYAVIKGSAINNDGGTKVGYFAPNSEGQAKAVAEAIAVSGIATESISYIEAHGTGTILGDPIELAGLSQAFSLDTNKKRFCAIGSVKTNVGHLQIASGIVGFIKTVLCLYHQKIPPSLHFDTPNPQIDFVNSPFYVNTVLKQWNKTDYPRRAGINSLGIGGTNAHVILEEFLFYPVDTFHGRYLQQYPINLLTLSAKNQSALKELTQQYINFLQFHPNLSLEDICYTANTGRSHFNCRLAVTAETIPQLIDKLQNYLTATESFVTTKSRPKIAFLFTGQGSQYLNMGKKLYQTQPLFRQTLDRCAEILQPYLDQPLLSIIYPDDLETFHETSLQDINQTQYTQPTLFAIAYSLAQLWISWGIKPDAVLGHSLGEYVAACLAGVFSLEDALKLVATRGKLMQKLPQNGIMVSILATEEVVKKALVGFETEISIAAINGNHSIVISGKKSAIETVISKLEAEGIKTKQLNVSHAFHSSLMQPILTEFERFAREINYTSPQINLISNLTGKIATSEIATSEYWCAHILQTVQFTKSIETLNQAGYQVLIECGAKPTLLGMTGELLHNSDSTLLLPSLRPEINDEQIILDGLAQLYLRGIDINWINFYQDYQYHKISLPTYPFQKQRCWIEKNQNSKVRTERSECIQNKKCHLLLGKKLRSPVKEIIFQSEINVSELFFLQDHKINQEIIFPATAYLEIALAAGNNIFSSSVISLEDIEVEQALILSDKQDQTIQTIINQESTTARFKIYSLLTDESWHLHCSGKIILSESATARKKDLSKLQKQFVGEISGKEHYQQCQQKNIDYGLSFQGVQQIWYKETEALAFGKISLPELLKSEQHLYQFHPALLDACLQIILAALPHELQAATYIPVSLKNLYCHQTFQEDTVWSHVKLQPITDKETEFITADVSIYDNLGNLILEIKKITAKKINQATASWRNWLYEIQWQDHLPVGMNRCLPETNHQFFTQKHCYLIFDNEDQLGKMIKRENRECILVYPSYEYKIISEQKFQINCQQKEDYSRLLKEITAQNYSLQGIIYLWSLDNSDNQTNLSEIVPNQCSQLLYLIQALINYNWQNFPRLWIVTKGCQVTNFSPYPPISLSPLWGMVNAINLEHPELNCTLIDLDSSTSTIDSEILFKEITSPDQENRIIYREGKRKVARLVRKLINSNQNQPLQLEITKRGTLDNLQWQPTTRRQPNNGEVEIKVHSVGLNFRDILNALGMYPGEAGKLGLECSGEIVAVGKKVDQLKVGDEIIAIASGSFSNYVTVDANLVIAKPTSLSFTEAATIPTAFLTAYYCLHHLAEIKPGDKILIHSAAGGVGLAAIQLAKQVGAEIFATASLSKWEYLQSLGIKHIFNSRSLDFANKIFSLTAGKGIDIVLNSLSGEFISKSLSVLNPDGCFIEIGKKDIWDKNQIETIQPNVSYFLVDLIEVTQQQPELIQSMLCDLITQFNNGSFQPLPCKQFSQQDVTAAFRYMQQAKHIGKIVIQNSQFNCMGELLFAHNASYLITGGLGALGLEVTQWMIEKGAKHLILISRNQPSQNAQATINQLQQNGTTIQVIQADIADLEAVNKIIQKYYNTEEQKNFSSSPLHPLKGIIHAAGIIDDGAIINLTKEKFTKVISPKVQGAWNLHQATQNLSLDFFVMFSSAASILGSSGQANYCAANAFLDNLAHYRRSLGLPALTINWGAWDEIGMATNTKLFSNTKLIGKVVEERKNKIVNLNAHQSDEEFNNSFKIPGMGKIQPKQGIEILEYLLSTDAIQVGILPIDWSKWQQQLPLFANFINHKKNEVEVIKQSEILQQLEIAQPSELKPILINYLCTEVGQILGLNSSDTIDIEQGFTELGIDSLSSVELRNKLQTNLQCKLSSTLIYDYPTIISLAEYLINNLFATDIEQNIEQPENIDSVLSNLENLSEEEAENLLINELDNFNF</sequence>
<dbReference type="InterPro" id="IPR014031">
    <property type="entry name" value="Ketoacyl_synth_C"/>
</dbReference>
<evidence type="ECO:0000256" key="2">
    <source>
        <dbReference type="ARBA" id="ARBA00001957"/>
    </source>
</evidence>
<dbReference type="SUPFAM" id="SSF53901">
    <property type="entry name" value="Thiolase-like"/>
    <property type="match status" value="1"/>
</dbReference>
<evidence type="ECO:0000259" key="25">
    <source>
        <dbReference type="PROSITE" id="PS50075"/>
    </source>
</evidence>
<dbReference type="InterPro" id="IPR013154">
    <property type="entry name" value="ADH-like_N"/>
</dbReference>
<evidence type="ECO:0000256" key="18">
    <source>
        <dbReference type="ARBA" id="ARBA00066974"/>
    </source>
</evidence>
<feature type="region of interest" description="N-terminal hotdog fold" evidence="23">
    <location>
        <begin position="1615"/>
        <end position="1736"/>
    </location>
</feature>
<dbReference type="Pfam" id="PF08659">
    <property type="entry name" value="KR"/>
    <property type="match status" value="1"/>
</dbReference>
<dbReference type="GO" id="GO:0005886">
    <property type="term" value="C:plasma membrane"/>
    <property type="evidence" value="ECO:0007669"/>
    <property type="project" value="TreeGrafter"/>
</dbReference>
<dbReference type="Gene3D" id="3.40.47.10">
    <property type="match status" value="1"/>
</dbReference>
<evidence type="ECO:0000256" key="19">
    <source>
        <dbReference type="ARBA" id="ARBA00073623"/>
    </source>
</evidence>
<dbReference type="STRING" id="111780.Sta7437_0205"/>
<dbReference type="EMBL" id="CP003653">
    <property type="protein sequence ID" value="AFZ33823.1"/>
    <property type="molecule type" value="Genomic_DNA"/>
</dbReference>
<dbReference type="Pfam" id="PF08240">
    <property type="entry name" value="ADH_N"/>
    <property type="match status" value="1"/>
</dbReference>
<keyword evidence="10" id="KW-0443">Lipid metabolism</keyword>
<dbReference type="InterPro" id="IPR013968">
    <property type="entry name" value="PKS_KR"/>
</dbReference>
<dbReference type="eggNOG" id="COG0318">
    <property type="taxonomic scope" value="Bacteria"/>
</dbReference>
<protein>
    <recommendedName>
        <fullName evidence="19">Phenolphthiocerol/phthiocerol polyketide synthase subunit E</fullName>
        <ecNumber evidence="18">2.3.1.292</ecNumber>
    </recommendedName>
    <alternativeName>
        <fullName evidence="21">(Phenol)carboxyphthiodiolenone synthase subunit E</fullName>
    </alternativeName>
    <alternativeName>
        <fullName evidence="22">Beta-ketoacyl-acyl-carrier-protein synthase I</fullName>
    </alternativeName>
    <alternativeName>
        <fullName evidence="20">Phthiocerol synthesis polyketide synthase type I PpsE</fullName>
    </alternativeName>
</protein>
<dbReference type="SUPFAM" id="SSF56801">
    <property type="entry name" value="Acetyl-CoA synthetase-like"/>
    <property type="match status" value="1"/>
</dbReference>
<dbReference type="InterPro" id="IPR011032">
    <property type="entry name" value="GroES-like_sf"/>
</dbReference>
<dbReference type="CDD" id="cd08955">
    <property type="entry name" value="KR_2_FAS_SDR_x"/>
    <property type="match status" value="1"/>
</dbReference>
<dbReference type="Proteomes" id="UP000010473">
    <property type="component" value="Chromosome"/>
</dbReference>
<evidence type="ECO:0000256" key="8">
    <source>
        <dbReference type="ARBA" id="ARBA00022857"/>
    </source>
</evidence>
<evidence type="ECO:0000256" key="16">
    <source>
        <dbReference type="ARBA" id="ARBA00052745"/>
    </source>
</evidence>
<keyword evidence="3" id="KW-0596">Phosphopantetheine</keyword>
<dbReference type="Gene3D" id="3.90.180.10">
    <property type="entry name" value="Medium-chain alcohol dehydrogenases, catalytic domain"/>
    <property type="match status" value="1"/>
</dbReference>
<dbReference type="SUPFAM" id="SSF51735">
    <property type="entry name" value="NAD(P)-binding Rossmann-fold domains"/>
    <property type="match status" value="3"/>
</dbReference>
<evidence type="ECO:0000259" key="26">
    <source>
        <dbReference type="PROSITE" id="PS52004"/>
    </source>
</evidence>
<dbReference type="SMART" id="SM01294">
    <property type="entry name" value="PKS_PP_betabranch"/>
    <property type="match status" value="1"/>
</dbReference>
<dbReference type="InterPro" id="IPR049490">
    <property type="entry name" value="C883_1060-like_KR_N"/>
</dbReference>
<dbReference type="PROSITE" id="PS50075">
    <property type="entry name" value="CARRIER"/>
    <property type="match status" value="2"/>
</dbReference>
<dbReference type="InterPro" id="IPR016036">
    <property type="entry name" value="Malonyl_transacylase_ACP-bd"/>
</dbReference>
<dbReference type="SMART" id="SM00822">
    <property type="entry name" value="PKS_KR"/>
    <property type="match status" value="1"/>
</dbReference>
<dbReference type="InterPro" id="IPR006162">
    <property type="entry name" value="Ppantetheine_attach_site"/>
</dbReference>
<dbReference type="eggNOG" id="COG3321">
    <property type="taxonomic scope" value="Bacteria"/>
</dbReference>
<dbReference type="SUPFAM" id="SSF50129">
    <property type="entry name" value="GroES-like"/>
    <property type="match status" value="1"/>
</dbReference>
<dbReference type="GO" id="GO:0006633">
    <property type="term" value="P:fatty acid biosynthetic process"/>
    <property type="evidence" value="ECO:0007669"/>
    <property type="project" value="TreeGrafter"/>
</dbReference>
<dbReference type="GO" id="GO:0008270">
    <property type="term" value="F:zinc ion binding"/>
    <property type="evidence" value="ECO:0007669"/>
    <property type="project" value="InterPro"/>
</dbReference>
<keyword evidence="8" id="KW-0521">NADP</keyword>
<dbReference type="CDD" id="cd00833">
    <property type="entry name" value="PKS"/>
    <property type="match status" value="1"/>
</dbReference>
<dbReference type="SMART" id="SM00829">
    <property type="entry name" value="PKS_ER"/>
    <property type="match status" value="1"/>
</dbReference>
<dbReference type="Gene3D" id="3.40.50.12780">
    <property type="entry name" value="N-terminal domain of ligase-like"/>
    <property type="match status" value="1"/>
</dbReference>
<keyword evidence="24" id="KW-1133">Transmembrane helix</keyword>
<dbReference type="FunFam" id="3.40.47.10:FF:000042">
    <property type="entry name" value="Polyketide synthase Pks13"/>
    <property type="match status" value="1"/>
</dbReference>
<dbReference type="OrthoDB" id="499075at2"/>
<feature type="active site" description="Proton acceptor; for dehydratase activity" evidence="23">
    <location>
        <position position="1646"/>
    </location>
</feature>
<dbReference type="GO" id="GO:0004312">
    <property type="term" value="F:fatty acid synthase activity"/>
    <property type="evidence" value="ECO:0007669"/>
    <property type="project" value="TreeGrafter"/>
</dbReference>
<evidence type="ECO:0000256" key="17">
    <source>
        <dbReference type="ARBA" id="ARBA00058455"/>
    </source>
</evidence>
<dbReference type="InterPro" id="IPR050091">
    <property type="entry name" value="PKS_NRPS_Biosynth_Enz"/>
</dbReference>
<keyword evidence="24" id="KW-0812">Transmembrane</keyword>
<dbReference type="Gene3D" id="3.10.129.110">
    <property type="entry name" value="Polyketide synthase dehydratase"/>
    <property type="match status" value="1"/>
</dbReference>
<dbReference type="Pfam" id="PF00698">
    <property type="entry name" value="Acyl_transf_1"/>
    <property type="match status" value="1"/>
</dbReference>
<dbReference type="PROSITE" id="PS52019">
    <property type="entry name" value="PKS_MFAS_DH"/>
    <property type="match status" value="1"/>
</dbReference>
<feature type="active site" description="Proton donor; for dehydratase activity" evidence="23">
    <location>
        <position position="1813"/>
    </location>
</feature>
<dbReference type="Pfam" id="PF00550">
    <property type="entry name" value="PP-binding"/>
    <property type="match status" value="2"/>
</dbReference>
<dbReference type="Gene3D" id="1.10.1200.10">
    <property type="entry name" value="ACP-like"/>
    <property type="match status" value="2"/>
</dbReference>
<dbReference type="GO" id="GO:0031177">
    <property type="term" value="F:phosphopantetheine binding"/>
    <property type="evidence" value="ECO:0007669"/>
    <property type="project" value="InterPro"/>
</dbReference>
<evidence type="ECO:0000256" key="4">
    <source>
        <dbReference type="ARBA" id="ARBA00022553"/>
    </source>
</evidence>
<keyword evidence="24" id="KW-0472">Membrane</keyword>
<dbReference type="InterPro" id="IPR014030">
    <property type="entry name" value="Ketoacyl_synth_N"/>
</dbReference>
<dbReference type="InterPro" id="IPR000873">
    <property type="entry name" value="AMP-dep_synth/lig_dom"/>
</dbReference>
<feature type="transmembrane region" description="Helical" evidence="24">
    <location>
        <begin position="109"/>
        <end position="128"/>
    </location>
</feature>
<dbReference type="InterPro" id="IPR045851">
    <property type="entry name" value="AMP-bd_C_sf"/>
</dbReference>
<dbReference type="InterPro" id="IPR057326">
    <property type="entry name" value="KR_dom"/>
</dbReference>
<dbReference type="Gene3D" id="3.40.50.720">
    <property type="entry name" value="NAD(P)-binding Rossmann-like Domain"/>
    <property type="match status" value="3"/>
</dbReference>
<reference evidence="29" key="1">
    <citation type="journal article" date="2013" name="Proc. Natl. Acad. Sci. U.S.A.">
        <title>Improving the coverage of the cyanobacterial phylum using diversity-driven genome sequencing.</title>
        <authorList>
            <person name="Shih P.M."/>
            <person name="Wu D."/>
            <person name="Latifi A."/>
            <person name="Axen S.D."/>
            <person name="Fewer D.P."/>
            <person name="Talla E."/>
            <person name="Calteau A."/>
            <person name="Cai F."/>
            <person name="Tandeau de Marsac N."/>
            <person name="Rippka R."/>
            <person name="Herdman M."/>
            <person name="Sivonen K."/>
            <person name="Coursin T."/>
            <person name="Laurent T."/>
            <person name="Goodwin L."/>
            <person name="Nolan M."/>
            <person name="Davenport K.W."/>
            <person name="Han C.S."/>
            <person name="Rubin E.M."/>
            <person name="Eisen J.A."/>
            <person name="Woyke T."/>
            <person name="Gugger M."/>
            <person name="Kerfeld C.A."/>
        </authorList>
    </citation>
    <scope>NUCLEOTIDE SEQUENCE [LARGE SCALE GENOMIC DNA]</scope>
    <source>
        <strain evidence="29">ATCC 29371 / PCC 7437</strain>
    </source>
</reference>
<dbReference type="SUPFAM" id="SSF47336">
    <property type="entry name" value="ACP-like"/>
    <property type="match status" value="2"/>
</dbReference>
<comment type="function">
    <text evidence="17">Part of the PpsABCDE complex involved in the biosynthesis of the lipid core common to phthiocerols and phenolphthiocerols by successive additions of malonyl-CoA or methylmalonyl-CoA extender units. PpsA can accept as substrate the activated forms of either icosanoyl (C20), docosanoyl (C22) or lignoceroyl (C24) groups from FadD26, or a (4-hydroxyphenyl)-C17 or (4-hydroxyphenyl)-C19 fatty acyl from FadD29. PpsA initiates the biosynthesis and extends its substrate using a malonyl-CoA extender unit. The PpsB and PpsC proteins add the second and third malonyl-CoA extender units. PpsD adds an (R)-methylmalonyl unit and PpsE adds a second (R)-methylmalonyl unit. The incorporation of the methylmalonyl units results in formation of two branched methyl groups in the elongated product.</text>
</comment>
<dbReference type="GO" id="GO:0016853">
    <property type="term" value="F:isomerase activity"/>
    <property type="evidence" value="ECO:0007669"/>
    <property type="project" value="UniProtKB-KW"/>
</dbReference>
<dbReference type="PANTHER" id="PTHR43775">
    <property type="entry name" value="FATTY ACID SYNTHASE"/>
    <property type="match status" value="1"/>
</dbReference>
<comment type="catalytic activity">
    <reaction evidence="14">
        <text>19-(4-hydroxyphenyl)nonadecanoyl-[(phenol)carboxyphthiodiolenone synthase] + 2 (S)-methylmalonyl-CoA + 3 malonyl-CoA + 5 NADPH + 10 H(+) = C37-(phenol)carboxyphthiodiolenone-[(phenol)carboxyphthiodiolenone synthase] + 5 CO2 + 5 NADP(+) + 5 CoA + 2 H2O</text>
        <dbReference type="Rhea" id="RHEA:57760"/>
        <dbReference type="Rhea" id="RHEA-COMP:14273"/>
        <dbReference type="Rhea" id="RHEA-COMP:14990"/>
        <dbReference type="ChEBI" id="CHEBI:15377"/>
        <dbReference type="ChEBI" id="CHEBI:15378"/>
        <dbReference type="ChEBI" id="CHEBI:16526"/>
        <dbReference type="ChEBI" id="CHEBI:57287"/>
        <dbReference type="ChEBI" id="CHEBI:57327"/>
        <dbReference type="ChEBI" id="CHEBI:57384"/>
        <dbReference type="ChEBI" id="CHEBI:57783"/>
        <dbReference type="ChEBI" id="CHEBI:58349"/>
        <dbReference type="ChEBI" id="CHEBI:133301"/>
        <dbReference type="ChEBI" id="CHEBI:142260"/>
        <dbReference type="EC" id="2.3.1.292"/>
    </reaction>
</comment>
<evidence type="ECO:0000313" key="29">
    <source>
        <dbReference type="Proteomes" id="UP000010473"/>
    </source>
</evidence>
<keyword evidence="4" id="KW-0597">Phosphoprotein</keyword>
<dbReference type="GO" id="GO:0071770">
    <property type="term" value="P:DIM/DIP cell wall layer assembly"/>
    <property type="evidence" value="ECO:0007669"/>
    <property type="project" value="TreeGrafter"/>
</dbReference>
<organism evidence="28 29">
    <name type="scientific">Stanieria cyanosphaera (strain ATCC 29371 / PCC 7437)</name>
    <dbReference type="NCBI Taxonomy" id="111780"/>
    <lineage>
        <taxon>Bacteria</taxon>
        <taxon>Bacillati</taxon>
        <taxon>Cyanobacteriota</taxon>
        <taxon>Cyanophyceae</taxon>
        <taxon>Pleurocapsales</taxon>
        <taxon>Dermocarpellaceae</taxon>
        <taxon>Stanieria</taxon>
    </lineage>
</organism>
<dbReference type="PANTHER" id="PTHR43775:SF51">
    <property type="entry name" value="INACTIVE PHENOLPHTHIOCEROL SYNTHESIS POLYKETIDE SYNTHASE TYPE I PKS1-RELATED"/>
    <property type="match status" value="1"/>
</dbReference>
<feature type="region of interest" description="C-terminal hotdog fold" evidence="23">
    <location>
        <begin position="1750"/>
        <end position="1899"/>
    </location>
</feature>
<dbReference type="Pfam" id="PF02801">
    <property type="entry name" value="Ketoacyl-synt_C"/>
    <property type="match status" value="1"/>
</dbReference>
<dbReference type="PROSITE" id="PS00012">
    <property type="entry name" value="PHOSPHOPANTETHEINE"/>
    <property type="match status" value="2"/>
</dbReference>
<evidence type="ECO:0000256" key="10">
    <source>
        <dbReference type="ARBA" id="ARBA00023098"/>
    </source>
</evidence>
<keyword evidence="7" id="KW-0276">Fatty acid metabolism</keyword>
<dbReference type="InterPro" id="IPR020841">
    <property type="entry name" value="PKS_Beta-ketoAc_synthase_dom"/>
</dbReference>
<comment type="cofactor">
    <cofactor evidence="2">
        <name>pantetheine 4'-phosphate</name>
        <dbReference type="ChEBI" id="CHEBI:47942"/>
    </cofactor>
</comment>
<gene>
    <name evidence="28" type="ordered locus">Sta7437_0205</name>
</gene>
<dbReference type="Gene3D" id="3.30.300.30">
    <property type="match status" value="1"/>
</dbReference>
<keyword evidence="5 28" id="KW-0808">Transferase</keyword>
<evidence type="ECO:0000256" key="21">
    <source>
        <dbReference type="ARBA" id="ARBA00078169"/>
    </source>
</evidence>
<keyword evidence="29" id="KW-1185">Reference proteome</keyword>
<evidence type="ECO:0000256" key="23">
    <source>
        <dbReference type="PROSITE-ProRule" id="PRU01363"/>
    </source>
</evidence>
<comment type="catalytic activity">
    <reaction evidence="15">
        <text>docosanoyl-[(phenol)carboxyphthiodiolenone synthase] + 2 (S)-methylmalonyl-CoA + 3 malonyl-CoA + 5 NADPH + 10 H(+) = C34-carboxyphthiodiolenone-[(phenol)carboxyphthiodiolenone synthase] + 5 CO2 + 5 NADP(+) + 5 CoA + 2 H2O</text>
        <dbReference type="Rhea" id="RHEA:57752"/>
        <dbReference type="Rhea" id="RHEA-COMP:14987"/>
        <dbReference type="Rhea" id="RHEA-COMP:14988"/>
        <dbReference type="ChEBI" id="CHEBI:15377"/>
        <dbReference type="ChEBI" id="CHEBI:15378"/>
        <dbReference type="ChEBI" id="CHEBI:16526"/>
        <dbReference type="ChEBI" id="CHEBI:57287"/>
        <dbReference type="ChEBI" id="CHEBI:57327"/>
        <dbReference type="ChEBI" id="CHEBI:57384"/>
        <dbReference type="ChEBI" id="CHEBI:57783"/>
        <dbReference type="ChEBI" id="CHEBI:58349"/>
        <dbReference type="ChEBI" id="CHEBI:142237"/>
        <dbReference type="ChEBI" id="CHEBI:142238"/>
        <dbReference type="EC" id="2.3.1.292"/>
    </reaction>
</comment>
<dbReference type="Gene3D" id="3.30.70.3290">
    <property type="match status" value="1"/>
</dbReference>
<dbReference type="InterPro" id="IPR016039">
    <property type="entry name" value="Thiolase-like"/>
</dbReference>
<dbReference type="InterPro" id="IPR042099">
    <property type="entry name" value="ANL_N_sf"/>
</dbReference>
<dbReference type="Pfam" id="PF00109">
    <property type="entry name" value="ketoacyl-synt"/>
    <property type="match status" value="1"/>
</dbReference>
<name>K9XMT7_STAC7</name>
<dbReference type="InterPro" id="IPR014043">
    <property type="entry name" value="Acyl_transferase_dom"/>
</dbReference>
<feature type="domain" description="Carrier" evidence="25">
    <location>
        <begin position="2776"/>
        <end position="2851"/>
    </location>
</feature>
<dbReference type="FunFam" id="3.40.50.720:FF:000209">
    <property type="entry name" value="Polyketide synthase Pks12"/>
    <property type="match status" value="1"/>
</dbReference>
<dbReference type="Pfam" id="PF21089">
    <property type="entry name" value="PKS_DH_N"/>
    <property type="match status" value="1"/>
</dbReference>
<dbReference type="SMART" id="SM00823">
    <property type="entry name" value="PKS_PP"/>
    <property type="match status" value="2"/>
</dbReference>
<feature type="domain" description="Carrier" evidence="25">
    <location>
        <begin position="611"/>
        <end position="686"/>
    </location>
</feature>
<dbReference type="SMART" id="SM00827">
    <property type="entry name" value="PKS_AT"/>
    <property type="match status" value="1"/>
</dbReference>
<dbReference type="InterPro" id="IPR020807">
    <property type="entry name" value="PKS_DH"/>
</dbReference>
<evidence type="ECO:0000256" key="6">
    <source>
        <dbReference type="ARBA" id="ARBA00022737"/>
    </source>
</evidence>
<dbReference type="eggNOG" id="COG1028">
    <property type="taxonomic scope" value="Bacteria"/>
</dbReference>
<dbReference type="FunFam" id="3.40.366.10:FF:000002">
    <property type="entry name" value="Probable polyketide synthase 2"/>
    <property type="match status" value="1"/>
</dbReference>
<dbReference type="PROSITE" id="PS01162">
    <property type="entry name" value="QOR_ZETA_CRYSTAL"/>
    <property type="match status" value="1"/>
</dbReference>
<keyword evidence="11" id="KW-0511">Multifunctional enzyme</keyword>
<feature type="domain" description="Ketosynthase family 3 (KS3)" evidence="26">
    <location>
        <begin position="699"/>
        <end position="1137"/>
    </location>
</feature>
<evidence type="ECO:0000256" key="9">
    <source>
        <dbReference type="ARBA" id="ARBA00023002"/>
    </source>
</evidence>
<dbReference type="HOGENOM" id="CLU_000022_35_2_3"/>
<proteinExistence type="predicted"/>
<dbReference type="Pfam" id="PF00501">
    <property type="entry name" value="AMP-binding"/>
    <property type="match status" value="1"/>
</dbReference>
<evidence type="ECO:0000256" key="22">
    <source>
        <dbReference type="ARBA" id="ARBA00084020"/>
    </source>
</evidence>
<dbReference type="InterPro" id="IPR002364">
    <property type="entry name" value="Quin_OxRdtase/zeta-crystal_CS"/>
</dbReference>
<dbReference type="InterPro" id="IPR036291">
    <property type="entry name" value="NAD(P)-bd_dom_sf"/>
</dbReference>
<dbReference type="RefSeq" id="WP_015191496.1">
    <property type="nucleotide sequence ID" value="NC_019748.1"/>
</dbReference>
<dbReference type="SUPFAM" id="SSF55048">
    <property type="entry name" value="Probable ACP-binding domain of malonyl-CoA ACP transacylase"/>
    <property type="match status" value="1"/>
</dbReference>
<comment type="catalytic activity">
    <reaction evidence="13">
        <text>17-(4-hydroxyphenyl)heptadecanoyl-[(phenol)carboxyphthiodiolenone synthase] + 2 (S)-methylmalonyl-CoA + 3 malonyl-CoA + 5 NADPH + 10 H(+) = C35-(phenol)carboxyphthiodiolenone-[(phenol)carboxyphthiodiolenone synthase] + 5 CO2 + 5 NADP(+) + 5 CoA + 2 H2O</text>
        <dbReference type="Rhea" id="RHEA:57756"/>
        <dbReference type="Rhea" id="RHEA-COMP:14272"/>
        <dbReference type="Rhea" id="RHEA-COMP:14989"/>
        <dbReference type="ChEBI" id="CHEBI:15377"/>
        <dbReference type="ChEBI" id="CHEBI:15378"/>
        <dbReference type="ChEBI" id="CHEBI:16526"/>
        <dbReference type="ChEBI" id="CHEBI:57287"/>
        <dbReference type="ChEBI" id="CHEBI:57327"/>
        <dbReference type="ChEBI" id="CHEBI:57384"/>
        <dbReference type="ChEBI" id="CHEBI:57783"/>
        <dbReference type="ChEBI" id="CHEBI:58349"/>
        <dbReference type="ChEBI" id="CHEBI:133300"/>
        <dbReference type="ChEBI" id="CHEBI:142259"/>
        <dbReference type="EC" id="2.3.1.292"/>
    </reaction>
</comment>
<accession>K9XMT7</accession>
<dbReference type="FunFam" id="1.10.1200.10:FF:000005">
    <property type="entry name" value="Nonribosomal peptide synthetase 1"/>
    <property type="match status" value="1"/>
</dbReference>
<dbReference type="GO" id="GO:0034081">
    <property type="term" value="C:polyketide synthase complex"/>
    <property type="evidence" value="ECO:0007669"/>
    <property type="project" value="UniProtKB-ARBA"/>
</dbReference>
<dbReference type="eggNOG" id="COG0604">
    <property type="taxonomic scope" value="Bacteria"/>
</dbReference>
<dbReference type="EC" id="2.3.1.292" evidence="18"/>
<evidence type="ECO:0000256" key="24">
    <source>
        <dbReference type="SAM" id="Phobius"/>
    </source>
</evidence>
<keyword evidence="28" id="KW-0413">Isomerase</keyword>
<dbReference type="Gene3D" id="3.40.366.10">
    <property type="entry name" value="Malonyl-Coenzyme A Acyl Carrier Protein, domain 2"/>
    <property type="match status" value="1"/>
</dbReference>
<dbReference type="InterPro" id="IPR020806">
    <property type="entry name" value="PKS_PP-bd"/>
</dbReference>
<dbReference type="InterPro" id="IPR049900">
    <property type="entry name" value="PKS_mFAS_DH"/>
</dbReference>
<evidence type="ECO:0000256" key="15">
    <source>
        <dbReference type="ARBA" id="ARBA00052119"/>
    </source>
</evidence>
<evidence type="ECO:0000256" key="14">
    <source>
        <dbReference type="ARBA" id="ARBA00051971"/>
    </source>
</evidence>
<dbReference type="SMART" id="SM00825">
    <property type="entry name" value="PKS_KS"/>
    <property type="match status" value="1"/>
</dbReference>
<keyword evidence="6" id="KW-0677">Repeat</keyword>
<dbReference type="PROSITE" id="PS00455">
    <property type="entry name" value="AMP_BINDING"/>
    <property type="match status" value="1"/>
</dbReference>
<evidence type="ECO:0000256" key="7">
    <source>
        <dbReference type="ARBA" id="ARBA00022832"/>
    </source>
</evidence>
<evidence type="ECO:0000256" key="11">
    <source>
        <dbReference type="ARBA" id="ARBA00023268"/>
    </source>
</evidence>
<dbReference type="InterPro" id="IPR049552">
    <property type="entry name" value="PKS_DH_N"/>
</dbReference>
<dbReference type="InterPro" id="IPR013149">
    <property type="entry name" value="ADH-like_C"/>
</dbReference>
<dbReference type="Pfam" id="PF14765">
    <property type="entry name" value="PS-DH"/>
    <property type="match status" value="1"/>
</dbReference>
<dbReference type="Pfam" id="PF00107">
    <property type="entry name" value="ADH_zinc_N"/>
    <property type="match status" value="1"/>
</dbReference>
<evidence type="ECO:0000256" key="12">
    <source>
        <dbReference type="ARBA" id="ARBA00023315"/>
    </source>
</evidence>
<evidence type="ECO:0000256" key="13">
    <source>
        <dbReference type="ARBA" id="ARBA00050973"/>
    </source>
</evidence>
<dbReference type="KEGG" id="scs:Sta7437_0205"/>
<dbReference type="InterPro" id="IPR020843">
    <property type="entry name" value="ER"/>
</dbReference>
<evidence type="ECO:0000256" key="3">
    <source>
        <dbReference type="ARBA" id="ARBA00022450"/>
    </source>
</evidence>
<dbReference type="InterPro" id="IPR009081">
    <property type="entry name" value="PP-bd_ACP"/>
</dbReference>
<evidence type="ECO:0000313" key="28">
    <source>
        <dbReference type="EMBL" id="AFZ33823.1"/>
    </source>
</evidence>